<evidence type="ECO:0000259" key="3">
    <source>
        <dbReference type="Pfam" id="PF03081"/>
    </source>
</evidence>
<organism evidence="4 5">
    <name type="scientific">Arachis hypogaea</name>
    <name type="common">Peanut</name>
    <dbReference type="NCBI Taxonomy" id="3818"/>
    <lineage>
        <taxon>Eukaryota</taxon>
        <taxon>Viridiplantae</taxon>
        <taxon>Streptophyta</taxon>
        <taxon>Embryophyta</taxon>
        <taxon>Tracheophyta</taxon>
        <taxon>Spermatophyta</taxon>
        <taxon>Magnoliopsida</taxon>
        <taxon>eudicotyledons</taxon>
        <taxon>Gunneridae</taxon>
        <taxon>Pentapetalae</taxon>
        <taxon>rosids</taxon>
        <taxon>fabids</taxon>
        <taxon>Fabales</taxon>
        <taxon>Fabaceae</taxon>
        <taxon>Papilionoideae</taxon>
        <taxon>50 kb inversion clade</taxon>
        <taxon>dalbergioids sensu lato</taxon>
        <taxon>Dalbergieae</taxon>
        <taxon>Pterocarpus clade</taxon>
        <taxon>Arachis</taxon>
    </lineage>
</organism>
<dbReference type="SUPFAM" id="SSF74788">
    <property type="entry name" value="Cullin repeat-like"/>
    <property type="match status" value="1"/>
</dbReference>
<dbReference type="EMBL" id="SDMP01000017">
    <property type="protein sequence ID" value="RYQ99224.1"/>
    <property type="molecule type" value="Genomic_DNA"/>
</dbReference>
<comment type="similarity">
    <text evidence="1">Belongs to the EXO70 family.</text>
</comment>
<reference evidence="4 5" key="1">
    <citation type="submission" date="2019-01" db="EMBL/GenBank/DDBJ databases">
        <title>Sequencing of cultivated peanut Arachis hypogaea provides insights into genome evolution and oil improvement.</title>
        <authorList>
            <person name="Chen X."/>
        </authorList>
    </citation>
    <scope>NUCLEOTIDE SEQUENCE [LARGE SCALE GENOMIC DNA]</scope>
    <source>
        <strain evidence="5">cv. Fuhuasheng</strain>
        <tissue evidence="4">Leaves</tissue>
    </source>
</reference>
<accession>A0A444YBA8</accession>
<dbReference type="Pfam" id="PF03081">
    <property type="entry name" value="Exo70_C"/>
    <property type="match status" value="1"/>
</dbReference>
<keyword evidence="2" id="KW-0813">Transport</keyword>
<protein>
    <recommendedName>
        <fullName evidence="3">Exocyst complex subunit Exo70 C-terminal domain-containing protein</fullName>
    </recommendedName>
</protein>
<dbReference type="GO" id="GO:0005546">
    <property type="term" value="F:phosphatidylinositol-4,5-bisphosphate binding"/>
    <property type="evidence" value="ECO:0007669"/>
    <property type="project" value="InterPro"/>
</dbReference>
<gene>
    <name evidence="4" type="ORF">Ahy_B07g087132</name>
</gene>
<proteinExistence type="inferred from homology"/>
<evidence type="ECO:0000313" key="4">
    <source>
        <dbReference type="EMBL" id="RYQ99224.1"/>
    </source>
</evidence>
<dbReference type="AlphaFoldDB" id="A0A444YBA8"/>
<name>A0A444YBA8_ARAHY</name>
<keyword evidence="5" id="KW-1185">Reference proteome</keyword>
<evidence type="ECO:0000313" key="5">
    <source>
        <dbReference type="Proteomes" id="UP000289738"/>
    </source>
</evidence>
<dbReference type="InterPro" id="IPR046364">
    <property type="entry name" value="Exo70_C"/>
</dbReference>
<dbReference type="GO" id="GO:0000145">
    <property type="term" value="C:exocyst"/>
    <property type="evidence" value="ECO:0007669"/>
    <property type="project" value="InterPro"/>
</dbReference>
<dbReference type="InterPro" id="IPR016159">
    <property type="entry name" value="Cullin_repeat-like_dom_sf"/>
</dbReference>
<evidence type="ECO:0000256" key="2">
    <source>
        <dbReference type="ARBA" id="ARBA00022448"/>
    </source>
</evidence>
<evidence type="ECO:0000256" key="1">
    <source>
        <dbReference type="ARBA" id="ARBA00006756"/>
    </source>
</evidence>
<dbReference type="Gene3D" id="1.20.1280.170">
    <property type="entry name" value="Exocyst complex component Exo70"/>
    <property type="match status" value="1"/>
</dbReference>
<feature type="domain" description="Exocyst complex subunit Exo70 C-terminal" evidence="3">
    <location>
        <begin position="36"/>
        <end position="79"/>
    </location>
</feature>
<comment type="caution">
    <text evidence="4">The sequence shown here is derived from an EMBL/GenBank/DDBJ whole genome shotgun (WGS) entry which is preliminary data.</text>
</comment>
<dbReference type="STRING" id="3818.A0A444YBA8"/>
<sequence>MDNTRQQFNNPLSYNTDAHGVRFLEFLNLDNIESLALNIVAKSMKEKLSSFTARFKKICHVQSTWCVLSLKLREEIITSLEINELD</sequence>
<dbReference type="GO" id="GO:0006887">
    <property type="term" value="P:exocytosis"/>
    <property type="evidence" value="ECO:0007669"/>
    <property type="project" value="InterPro"/>
</dbReference>
<dbReference type="Proteomes" id="UP000289738">
    <property type="component" value="Chromosome B07"/>
</dbReference>